<keyword evidence="6" id="KW-1185">Reference proteome</keyword>
<dbReference type="Pfam" id="PF10937">
    <property type="entry name" value="Kgd4-YMR31"/>
    <property type="match status" value="1"/>
</dbReference>
<dbReference type="GO" id="GO:0006103">
    <property type="term" value="P:2-oxoglutarate metabolic process"/>
    <property type="evidence" value="ECO:0007669"/>
    <property type="project" value="InterPro"/>
</dbReference>
<sequence>MSLRSTVVRLAEHARTPLIRFPDRKSSHAHAPTAHPCAPQSVIDSFSRFQDAQQQNPQLVNSSNSSYGGSPTPGGNPAAARAGSSSSGSGSGTGAGASAGGKGGAVDELPAWLRRTRPEEDEIEAVMSGGASTTPEITRAFKQRWYTPQF</sequence>
<evidence type="ECO:0000313" key="5">
    <source>
        <dbReference type="EMBL" id="KPV77569.1"/>
    </source>
</evidence>
<feature type="compositionally biased region" description="Low complexity" evidence="4">
    <location>
        <begin position="29"/>
        <end position="39"/>
    </location>
</feature>
<feature type="compositionally biased region" description="Gly residues" evidence="4">
    <location>
        <begin position="89"/>
        <end position="104"/>
    </location>
</feature>
<name>A0A194SAF4_RHOGW</name>
<dbReference type="Proteomes" id="UP000053890">
    <property type="component" value="Unassembled WGS sequence"/>
</dbReference>
<evidence type="ECO:0000313" key="6">
    <source>
        <dbReference type="Proteomes" id="UP000053890"/>
    </source>
</evidence>
<dbReference type="OrthoDB" id="2116030at2759"/>
<feature type="compositionally biased region" description="Polar residues" evidence="4">
    <location>
        <begin position="42"/>
        <end position="69"/>
    </location>
</feature>
<proteinExistence type="inferred from homology"/>
<keyword evidence="2" id="KW-0496">Mitochondrion</keyword>
<dbReference type="AlphaFoldDB" id="A0A194SAF4"/>
<evidence type="ECO:0000256" key="3">
    <source>
        <dbReference type="ARBA" id="ARBA00043970"/>
    </source>
</evidence>
<feature type="compositionally biased region" description="Low complexity" evidence="4">
    <location>
        <begin position="75"/>
        <end position="88"/>
    </location>
</feature>
<comment type="subcellular location">
    <subcellularLocation>
        <location evidence="1">Mitochondrion</location>
    </subcellularLocation>
</comment>
<dbReference type="GO" id="GO:0005739">
    <property type="term" value="C:mitochondrion"/>
    <property type="evidence" value="ECO:0007669"/>
    <property type="project" value="UniProtKB-SubCell"/>
</dbReference>
<protein>
    <submittedName>
        <fullName evidence="5">Uncharacterized protein</fullName>
    </submittedName>
</protein>
<evidence type="ECO:0000256" key="1">
    <source>
        <dbReference type="ARBA" id="ARBA00004173"/>
    </source>
</evidence>
<dbReference type="InterPro" id="IPR020373">
    <property type="entry name" value="Kgd4/YMR-31"/>
</dbReference>
<evidence type="ECO:0000256" key="4">
    <source>
        <dbReference type="SAM" id="MobiDB-lite"/>
    </source>
</evidence>
<reference evidence="5 6" key="1">
    <citation type="journal article" date="2015" name="Front. Microbiol.">
        <title>Genome sequence of the plant growth promoting endophytic yeast Rhodotorula graminis WP1.</title>
        <authorList>
            <person name="Firrincieli A."/>
            <person name="Otillar R."/>
            <person name="Salamov A."/>
            <person name="Schmutz J."/>
            <person name="Khan Z."/>
            <person name="Redman R.S."/>
            <person name="Fleck N.D."/>
            <person name="Lindquist E."/>
            <person name="Grigoriev I.V."/>
            <person name="Doty S.L."/>
        </authorList>
    </citation>
    <scope>NUCLEOTIDE SEQUENCE [LARGE SCALE GENOMIC DNA]</scope>
    <source>
        <strain evidence="5 6">WP1</strain>
    </source>
</reference>
<feature type="region of interest" description="Disordered" evidence="4">
    <location>
        <begin position="19"/>
        <end position="135"/>
    </location>
</feature>
<gene>
    <name evidence="5" type="ORF">RHOBADRAFT_51404</name>
</gene>
<accession>A0A194SAF4</accession>
<comment type="similarity">
    <text evidence="3">Belongs to the alpha-ketoglutarate dehydrogenase component 4 family.</text>
</comment>
<dbReference type="GeneID" id="28976272"/>
<dbReference type="EMBL" id="KQ474074">
    <property type="protein sequence ID" value="KPV77569.1"/>
    <property type="molecule type" value="Genomic_DNA"/>
</dbReference>
<dbReference type="RefSeq" id="XP_018273618.1">
    <property type="nucleotide sequence ID" value="XM_018415824.1"/>
</dbReference>
<evidence type="ECO:0000256" key="2">
    <source>
        <dbReference type="ARBA" id="ARBA00023128"/>
    </source>
</evidence>
<organism evidence="5 6">
    <name type="scientific">Rhodotorula graminis (strain WP1)</name>
    <dbReference type="NCBI Taxonomy" id="578459"/>
    <lineage>
        <taxon>Eukaryota</taxon>
        <taxon>Fungi</taxon>
        <taxon>Dikarya</taxon>
        <taxon>Basidiomycota</taxon>
        <taxon>Pucciniomycotina</taxon>
        <taxon>Microbotryomycetes</taxon>
        <taxon>Sporidiobolales</taxon>
        <taxon>Sporidiobolaceae</taxon>
        <taxon>Rhodotorula</taxon>
    </lineage>
</organism>
<dbReference type="OMA" id="CAPQSVI"/>